<gene>
    <name evidence="1" type="ORF">PVAP13_1KG409505</name>
</gene>
<dbReference type="EMBL" id="CM029037">
    <property type="protein sequence ID" value="KAG2660161.1"/>
    <property type="molecule type" value="Genomic_DNA"/>
</dbReference>
<evidence type="ECO:0000313" key="1">
    <source>
        <dbReference type="EMBL" id="KAG2660161.1"/>
    </source>
</evidence>
<organism evidence="1 2">
    <name type="scientific">Panicum virgatum</name>
    <name type="common">Blackwell switchgrass</name>
    <dbReference type="NCBI Taxonomy" id="38727"/>
    <lineage>
        <taxon>Eukaryota</taxon>
        <taxon>Viridiplantae</taxon>
        <taxon>Streptophyta</taxon>
        <taxon>Embryophyta</taxon>
        <taxon>Tracheophyta</taxon>
        <taxon>Spermatophyta</taxon>
        <taxon>Magnoliopsida</taxon>
        <taxon>Liliopsida</taxon>
        <taxon>Poales</taxon>
        <taxon>Poaceae</taxon>
        <taxon>PACMAD clade</taxon>
        <taxon>Panicoideae</taxon>
        <taxon>Panicodae</taxon>
        <taxon>Paniceae</taxon>
        <taxon>Panicinae</taxon>
        <taxon>Panicum</taxon>
        <taxon>Panicum sect. Hiantes</taxon>
    </lineage>
</organism>
<dbReference type="AlphaFoldDB" id="A0A8T0XFB9"/>
<keyword evidence="2" id="KW-1185">Reference proteome</keyword>
<evidence type="ECO:0000313" key="2">
    <source>
        <dbReference type="Proteomes" id="UP000823388"/>
    </source>
</evidence>
<sequence length="192" mass="22610">MKCHRYGKESKQERKEETKHEIIAAVAQKGPKRKTNVQVKTNCPVVMVVKEINGIWRIIRLDLDHNHELSPGNRNQLFSGRKYMTDMEKAMIRTLNDNNIPTRKMISILSYLRGGLLALPYKNKDVANYRTKINREVTGNDMSKALEYFRNRKAKDPTFFYKFDVDDDMKVKNLFLERRLITEILCRVWGLC</sequence>
<evidence type="ECO:0008006" key="3">
    <source>
        <dbReference type="Google" id="ProtNLM"/>
    </source>
</evidence>
<comment type="caution">
    <text evidence="1">The sequence shown here is derived from an EMBL/GenBank/DDBJ whole genome shotgun (WGS) entry which is preliminary data.</text>
</comment>
<dbReference type="PANTHER" id="PTHR47482">
    <property type="entry name" value="OS11G0632001 PROTEIN"/>
    <property type="match status" value="1"/>
</dbReference>
<name>A0A8T0XFB9_PANVG</name>
<dbReference type="PANTHER" id="PTHR47482:SF24">
    <property type="entry name" value="PROTEIN FAR1-RELATED SEQUENCE"/>
    <property type="match status" value="1"/>
</dbReference>
<reference evidence="1 2" key="1">
    <citation type="submission" date="2020-05" db="EMBL/GenBank/DDBJ databases">
        <title>WGS assembly of Panicum virgatum.</title>
        <authorList>
            <person name="Lovell J.T."/>
            <person name="Jenkins J."/>
            <person name="Shu S."/>
            <person name="Juenger T.E."/>
            <person name="Schmutz J."/>
        </authorList>
    </citation>
    <scope>NUCLEOTIDE SEQUENCE [LARGE SCALE GENOMIC DNA]</scope>
    <source>
        <strain evidence="2">cv. AP13</strain>
    </source>
</reference>
<protein>
    <recommendedName>
        <fullName evidence="3">Protein FAR1-RELATED SEQUENCE</fullName>
    </recommendedName>
</protein>
<dbReference type="Proteomes" id="UP000823388">
    <property type="component" value="Chromosome 1K"/>
</dbReference>
<accession>A0A8T0XFB9</accession>
<proteinExistence type="predicted"/>